<dbReference type="OrthoDB" id="9803224at2"/>
<evidence type="ECO:0000256" key="4">
    <source>
        <dbReference type="ARBA" id="ARBA00013858"/>
    </source>
</evidence>
<comment type="catalytic activity">
    <reaction evidence="11">
        <text>2 [molybdopterin-synthase sulfur-carrier protein]-C-terminal-Gly-aminoethanethioate + cyclic pyranopterin phosphate + H2O = molybdopterin + 2 [molybdopterin-synthase sulfur-carrier protein]-C-terminal Gly-Gly + 2 H(+)</text>
        <dbReference type="Rhea" id="RHEA:26333"/>
        <dbReference type="Rhea" id="RHEA-COMP:12202"/>
        <dbReference type="Rhea" id="RHEA-COMP:19907"/>
        <dbReference type="ChEBI" id="CHEBI:15377"/>
        <dbReference type="ChEBI" id="CHEBI:15378"/>
        <dbReference type="ChEBI" id="CHEBI:58698"/>
        <dbReference type="ChEBI" id="CHEBI:59648"/>
        <dbReference type="ChEBI" id="CHEBI:90778"/>
        <dbReference type="ChEBI" id="CHEBI:232372"/>
        <dbReference type="EC" id="2.8.1.12"/>
    </reaction>
</comment>
<dbReference type="RefSeq" id="WP_145342269.1">
    <property type="nucleotide sequence ID" value="NZ_CP036261.1"/>
</dbReference>
<dbReference type="CDD" id="cd00756">
    <property type="entry name" value="MoaE"/>
    <property type="match status" value="1"/>
</dbReference>
<evidence type="ECO:0000256" key="5">
    <source>
        <dbReference type="ARBA" id="ARBA00023150"/>
    </source>
</evidence>
<proteinExistence type="inferred from homology"/>
<evidence type="ECO:0000313" key="12">
    <source>
        <dbReference type="EMBL" id="QDS86495.1"/>
    </source>
</evidence>
<evidence type="ECO:0000256" key="3">
    <source>
        <dbReference type="ARBA" id="ARBA00011950"/>
    </source>
</evidence>
<comment type="similarity">
    <text evidence="2">Belongs to the MoaE family.</text>
</comment>
<dbReference type="GO" id="GO:0030366">
    <property type="term" value="F:molybdopterin synthase activity"/>
    <property type="evidence" value="ECO:0007669"/>
    <property type="project" value="UniProtKB-EC"/>
</dbReference>
<evidence type="ECO:0000256" key="6">
    <source>
        <dbReference type="ARBA" id="ARBA00026066"/>
    </source>
</evidence>
<dbReference type="PANTHER" id="PTHR23404">
    <property type="entry name" value="MOLYBDOPTERIN SYNTHASE RELATED"/>
    <property type="match status" value="1"/>
</dbReference>
<dbReference type="InterPro" id="IPR003448">
    <property type="entry name" value="Mopterin_biosynth_MoaE"/>
</dbReference>
<organism evidence="12 13">
    <name type="scientific">Rosistilla ulvae</name>
    <dbReference type="NCBI Taxonomy" id="1930277"/>
    <lineage>
        <taxon>Bacteria</taxon>
        <taxon>Pseudomonadati</taxon>
        <taxon>Planctomycetota</taxon>
        <taxon>Planctomycetia</taxon>
        <taxon>Pirellulales</taxon>
        <taxon>Pirellulaceae</taxon>
        <taxon>Rosistilla</taxon>
    </lineage>
</organism>
<dbReference type="EC" id="2.8.1.12" evidence="3"/>
<dbReference type="GO" id="GO:0006777">
    <property type="term" value="P:Mo-molybdopterin cofactor biosynthetic process"/>
    <property type="evidence" value="ECO:0007669"/>
    <property type="project" value="UniProtKB-KW"/>
</dbReference>
<dbReference type="KEGG" id="ruv:EC9_06580"/>
<evidence type="ECO:0000256" key="1">
    <source>
        <dbReference type="ARBA" id="ARBA00005046"/>
    </source>
</evidence>
<comment type="subunit">
    <text evidence="6">Heterotetramer of 2 MoaD subunits and 2 MoaE subunits. Also stable as homodimer. The enzyme changes between these two forms during catalysis.</text>
</comment>
<evidence type="ECO:0000256" key="11">
    <source>
        <dbReference type="ARBA" id="ARBA00049878"/>
    </source>
</evidence>
<comment type="pathway">
    <text evidence="1">Cofactor biosynthesis; molybdopterin biosynthesis.</text>
</comment>
<dbReference type="Proteomes" id="UP000319557">
    <property type="component" value="Chromosome"/>
</dbReference>
<name>A0A517LV44_9BACT</name>
<keyword evidence="12" id="KW-0808">Transferase</keyword>
<dbReference type="AlphaFoldDB" id="A0A517LV44"/>
<evidence type="ECO:0000256" key="10">
    <source>
        <dbReference type="ARBA" id="ARBA00032474"/>
    </source>
</evidence>
<reference evidence="12 13" key="1">
    <citation type="submission" date="2019-02" db="EMBL/GenBank/DDBJ databases">
        <title>Deep-cultivation of Planctomycetes and their phenomic and genomic characterization uncovers novel biology.</title>
        <authorList>
            <person name="Wiegand S."/>
            <person name="Jogler M."/>
            <person name="Boedeker C."/>
            <person name="Pinto D."/>
            <person name="Vollmers J."/>
            <person name="Rivas-Marin E."/>
            <person name="Kohn T."/>
            <person name="Peeters S.H."/>
            <person name="Heuer A."/>
            <person name="Rast P."/>
            <person name="Oberbeckmann S."/>
            <person name="Bunk B."/>
            <person name="Jeske O."/>
            <person name="Meyerdierks A."/>
            <person name="Storesund J.E."/>
            <person name="Kallscheuer N."/>
            <person name="Luecker S."/>
            <person name="Lage O.M."/>
            <person name="Pohl T."/>
            <person name="Merkel B.J."/>
            <person name="Hornburger P."/>
            <person name="Mueller R.-W."/>
            <person name="Bruemmer F."/>
            <person name="Labrenz M."/>
            <person name="Spormann A.M."/>
            <person name="Op den Camp H."/>
            <person name="Overmann J."/>
            <person name="Amann R."/>
            <person name="Jetten M.S.M."/>
            <person name="Mascher T."/>
            <person name="Medema M.H."/>
            <person name="Devos D.P."/>
            <person name="Kaster A.-K."/>
            <person name="Ovreas L."/>
            <person name="Rohde M."/>
            <person name="Galperin M.Y."/>
            <person name="Jogler C."/>
        </authorList>
    </citation>
    <scope>NUCLEOTIDE SEQUENCE [LARGE SCALE GENOMIC DNA]</scope>
    <source>
        <strain evidence="12 13">EC9</strain>
    </source>
</reference>
<keyword evidence="13" id="KW-1185">Reference proteome</keyword>
<evidence type="ECO:0000256" key="2">
    <source>
        <dbReference type="ARBA" id="ARBA00005426"/>
    </source>
</evidence>
<evidence type="ECO:0000256" key="8">
    <source>
        <dbReference type="ARBA" id="ARBA00030407"/>
    </source>
</evidence>
<sequence length="144" mass="16438">MQRKAETRVVVELVDGPIENEPILESLSDLDAGAHCLFLGKTRRRTADKETDYLVYDAYRPMALAELRRLADAAADRWQLKRVVVIHRLGRVDLGEASIAIAASSGHRREVFEAIPWLLDEIKSDVPIWKQEHWSDGLTEWVHP</sequence>
<dbReference type="EMBL" id="CP036261">
    <property type="protein sequence ID" value="QDS86495.1"/>
    <property type="molecule type" value="Genomic_DNA"/>
</dbReference>
<dbReference type="Gene3D" id="3.90.1170.40">
    <property type="entry name" value="Molybdopterin biosynthesis MoaE subunit"/>
    <property type="match status" value="1"/>
</dbReference>
<dbReference type="SUPFAM" id="SSF54690">
    <property type="entry name" value="Molybdopterin synthase subunit MoaE"/>
    <property type="match status" value="1"/>
</dbReference>
<keyword evidence="5" id="KW-0501">Molybdenum cofactor biosynthesis</keyword>
<gene>
    <name evidence="12" type="primary">moaE</name>
    <name evidence="12" type="ORF">EC9_06580</name>
</gene>
<evidence type="ECO:0000313" key="13">
    <source>
        <dbReference type="Proteomes" id="UP000319557"/>
    </source>
</evidence>
<dbReference type="InterPro" id="IPR036563">
    <property type="entry name" value="MoaE_sf"/>
</dbReference>
<evidence type="ECO:0000256" key="7">
    <source>
        <dbReference type="ARBA" id="ARBA00029745"/>
    </source>
</evidence>
<evidence type="ECO:0000256" key="9">
    <source>
        <dbReference type="ARBA" id="ARBA00030781"/>
    </source>
</evidence>
<dbReference type="Pfam" id="PF02391">
    <property type="entry name" value="MoaE"/>
    <property type="match status" value="1"/>
</dbReference>
<accession>A0A517LV44</accession>
<protein>
    <recommendedName>
        <fullName evidence="4">Molybdopterin synthase catalytic subunit</fullName>
        <ecNumber evidence="3">2.8.1.12</ecNumber>
    </recommendedName>
    <alternativeName>
        <fullName evidence="9">MPT synthase subunit 2</fullName>
    </alternativeName>
    <alternativeName>
        <fullName evidence="7">Molybdenum cofactor biosynthesis protein E</fullName>
    </alternativeName>
    <alternativeName>
        <fullName evidence="8">Molybdopterin-converting factor large subunit</fullName>
    </alternativeName>
    <alternativeName>
        <fullName evidence="10">Molybdopterin-converting factor subunit 2</fullName>
    </alternativeName>
</protein>